<comment type="caution">
    <text evidence="3">The sequence shown here is derived from an EMBL/GenBank/DDBJ whole genome shotgun (WGS) entry which is preliminary data.</text>
</comment>
<dbReference type="InterPro" id="IPR054488">
    <property type="entry name" value="ThcOx_dom2"/>
</dbReference>
<keyword evidence="4" id="KW-1185">Reference proteome</keyword>
<evidence type="ECO:0000313" key="4">
    <source>
        <dbReference type="Proteomes" id="UP000294543"/>
    </source>
</evidence>
<dbReference type="Pfam" id="PF00881">
    <property type="entry name" value="Nitroreductase"/>
    <property type="match status" value="1"/>
</dbReference>
<protein>
    <submittedName>
        <fullName evidence="3">SagB/ThcOx family dehydrogenase</fullName>
    </submittedName>
</protein>
<evidence type="ECO:0000259" key="1">
    <source>
        <dbReference type="Pfam" id="PF00881"/>
    </source>
</evidence>
<dbReference type="InterPro" id="IPR020051">
    <property type="entry name" value="SagB-type_dehydrogenase"/>
</dbReference>
<dbReference type="RefSeq" id="WP_132517049.1">
    <property type="nucleotide sequence ID" value="NZ_SMKP01000193.1"/>
</dbReference>
<name>A0A4R4W7D6_9ACTN</name>
<organism evidence="3 4">
    <name type="scientific">Nonomuraea diastatica</name>
    <dbReference type="NCBI Taxonomy" id="1848329"/>
    <lineage>
        <taxon>Bacteria</taxon>
        <taxon>Bacillati</taxon>
        <taxon>Actinomycetota</taxon>
        <taxon>Actinomycetes</taxon>
        <taxon>Streptosporangiales</taxon>
        <taxon>Streptosporangiaceae</taxon>
        <taxon>Nonomuraea</taxon>
    </lineage>
</organism>
<dbReference type="PANTHER" id="PTHR43745:SF2">
    <property type="entry name" value="NITROREDUCTASE MJ1384-RELATED"/>
    <property type="match status" value="1"/>
</dbReference>
<feature type="domain" description="Cyanobactin oxidase ThcOx second" evidence="2">
    <location>
        <begin position="123"/>
        <end position="223"/>
    </location>
</feature>
<dbReference type="SUPFAM" id="SSF55469">
    <property type="entry name" value="FMN-dependent nitroreductase-like"/>
    <property type="match status" value="1"/>
</dbReference>
<gene>
    <name evidence="3" type="ORF">E1294_43015</name>
</gene>
<dbReference type="CDD" id="cd02142">
    <property type="entry name" value="McbC_SagB-like_oxidoreductase"/>
    <property type="match status" value="1"/>
</dbReference>
<dbReference type="PANTHER" id="PTHR43745">
    <property type="entry name" value="NITROREDUCTASE MJ1384-RELATED"/>
    <property type="match status" value="1"/>
</dbReference>
<reference evidence="3 4" key="1">
    <citation type="submission" date="2019-03" db="EMBL/GenBank/DDBJ databases">
        <title>Draft genome sequences of novel Actinobacteria.</title>
        <authorList>
            <person name="Sahin N."/>
            <person name="Ay H."/>
            <person name="Saygin H."/>
        </authorList>
    </citation>
    <scope>NUCLEOTIDE SEQUENCE [LARGE SCALE GENOMIC DNA]</scope>
    <source>
        <strain evidence="3 4">KC712</strain>
    </source>
</reference>
<sequence>MTHLSVPRTLSERLSLISGVYSAVSDDGNLILATSHRTEALGKSASWKRALLHRLATEEHSTADLQALARDPDGAADSLGFVDTLKNSGWLMTTVVQGDRPLYSVRPWRRPSAPRPCDPGDLMLSRFTVLRREGDQIVVESPLAWGDVHVHDPTAMALLGTLTGAKGTEHPPGLASAGLTRRMLDDLRWTGLAVPVSDGEDAELRVGQWRAHELWFHRRTRASERASLGAGYGRTRWGHERYEPLHEQRERYSGTAIDLHRPDLDVLRQDDIPLTVALEDRRSARSHDDFSPISLAQLGELLFRCARARTSHDRGDTTSPSRPYPAGGSVYELELYPVVRKVSGLEAGMYHYDPHEHRLRLVREPGREVGRLLSAAVRATSAPHLPQVLLVVTARFGRLMRTYEQMPYSLLLKHVGVLFQTIYLVATSMGLAACALGGGDADAFNEAAGVDYTMESAVGEFMLGSRAAGTD</sequence>
<accession>A0A4R4W7D6</accession>
<dbReference type="OrthoDB" id="3723182at2"/>
<dbReference type="EMBL" id="SMKP01000193">
    <property type="protein sequence ID" value="TDD12907.1"/>
    <property type="molecule type" value="Genomic_DNA"/>
</dbReference>
<proteinExistence type="predicted"/>
<evidence type="ECO:0000259" key="2">
    <source>
        <dbReference type="Pfam" id="PF22767"/>
    </source>
</evidence>
<dbReference type="NCBIfam" id="TIGR03605">
    <property type="entry name" value="antibiot_sagB"/>
    <property type="match status" value="1"/>
</dbReference>
<dbReference type="InterPro" id="IPR029479">
    <property type="entry name" value="Nitroreductase"/>
</dbReference>
<dbReference type="Gene3D" id="3.40.109.10">
    <property type="entry name" value="NADH Oxidase"/>
    <property type="match status" value="1"/>
</dbReference>
<dbReference type="InterPro" id="IPR000415">
    <property type="entry name" value="Nitroreductase-like"/>
</dbReference>
<dbReference type="GO" id="GO:0016491">
    <property type="term" value="F:oxidoreductase activity"/>
    <property type="evidence" value="ECO:0007669"/>
    <property type="project" value="InterPro"/>
</dbReference>
<dbReference type="Pfam" id="PF22767">
    <property type="entry name" value="ThcOx"/>
    <property type="match status" value="1"/>
</dbReference>
<evidence type="ECO:0000313" key="3">
    <source>
        <dbReference type="EMBL" id="TDD12907.1"/>
    </source>
</evidence>
<feature type="domain" description="Nitroreductase" evidence="1">
    <location>
        <begin position="279"/>
        <end position="459"/>
    </location>
</feature>
<dbReference type="AlphaFoldDB" id="A0A4R4W7D6"/>
<dbReference type="InterPro" id="IPR052544">
    <property type="entry name" value="Bacteriocin_Proc_Enz"/>
</dbReference>
<dbReference type="Proteomes" id="UP000294543">
    <property type="component" value="Unassembled WGS sequence"/>
</dbReference>